<accession>A0A151I924</accession>
<protein>
    <recommendedName>
        <fullName evidence="1">GIY-YIG domain-containing protein</fullName>
    </recommendedName>
</protein>
<dbReference type="Gene3D" id="3.40.1440.10">
    <property type="entry name" value="GIY-YIG endonuclease"/>
    <property type="match status" value="1"/>
</dbReference>
<evidence type="ECO:0000313" key="2">
    <source>
        <dbReference type="EMBL" id="KYM95312.1"/>
    </source>
</evidence>
<dbReference type="InterPro" id="IPR035901">
    <property type="entry name" value="GIY-YIG_endonuc_sf"/>
</dbReference>
<evidence type="ECO:0000259" key="1">
    <source>
        <dbReference type="PROSITE" id="PS50164"/>
    </source>
</evidence>
<dbReference type="PROSITE" id="PS50164">
    <property type="entry name" value="GIY_YIG"/>
    <property type="match status" value="1"/>
</dbReference>
<dbReference type="EMBL" id="KQ978313">
    <property type="protein sequence ID" value="KYM95312.1"/>
    <property type="molecule type" value="Genomic_DNA"/>
</dbReference>
<dbReference type="Pfam" id="PF01541">
    <property type="entry name" value="GIY-YIG"/>
    <property type="match status" value="1"/>
</dbReference>
<dbReference type="SUPFAM" id="SSF53098">
    <property type="entry name" value="Ribonuclease H-like"/>
    <property type="match status" value="1"/>
</dbReference>
<dbReference type="AlphaFoldDB" id="A0A151I924"/>
<evidence type="ECO:0000313" key="3">
    <source>
        <dbReference type="Proteomes" id="UP000078542"/>
    </source>
</evidence>
<keyword evidence="3" id="KW-1185">Reference proteome</keyword>
<dbReference type="CDD" id="cd10442">
    <property type="entry name" value="GIY-YIG_PLEs"/>
    <property type="match status" value="1"/>
</dbReference>
<dbReference type="STRING" id="456900.A0A151I924"/>
<gene>
    <name evidence="2" type="ORF">ALC62_14042</name>
</gene>
<dbReference type="InterPro" id="IPR012337">
    <property type="entry name" value="RNaseH-like_sf"/>
</dbReference>
<name>A0A151I924_9HYME</name>
<reference evidence="2 3" key="1">
    <citation type="submission" date="2016-03" db="EMBL/GenBank/DDBJ databases">
        <title>Cyphomyrmex costatus WGS genome.</title>
        <authorList>
            <person name="Nygaard S."/>
            <person name="Hu H."/>
            <person name="Boomsma J."/>
            <person name="Zhang G."/>
        </authorList>
    </citation>
    <scope>NUCLEOTIDE SEQUENCE [LARGE SCALE GENOMIC DNA]</scope>
    <source>
        <strain evidence="2">MS0001</strain>
        <tissue evidence="2">Whole body</tissue>
    </source>
</reference>
<sequence length="209" mass="24376">MYHLYVYFTIPYVKGISDSFRGIVNGTSDRIAYFSFNKLNDLIRVQKDPLPHTTKKNIVYEIQCSDCDATYVGQTKRMLKTRVNEHHSHIRRNTSSRSVITDHRLQHNHDFEWNNVKIMEKQIYSITTDNGNNMIKAVEIFSNENVDESEEDEEAINCEQLAETVVENLRFKEQNVISVKCAAHTLQLAIKDFFRTTNTDVIDRARQVV</sequence>
<feature type="domain" description="GIY-YIG" evidence="1">
    <location>
        <begin position="55"/>
        <end position="134"/>
    </location>
</feature>
<dbReference type="Proteomes" id="UP000078542">
    <property type="component" value="Unassembled WGS sequence"/>
</dbReference>
<dbReference type="InterPro" id="IPR000305">
    <property type="entry name" value="GIY-YIG_endonuc"/>
</dbReference>
<proteinExistence type="predicted"/>
<organism evidence="2 3">
    <name type="scientific">Cyphomyrmex costatus</name>
    <dbReference type="NCBI Taxonomy" id="456900"/>
    <lineage>
        <taxon>Eukaryota</taxon>
        <taxon>Metazoa</taxon>
        <taxon>Ecdysozoa</taxon>
        <taxon>Arthropoda</taxon>
        <taxon>Hexapoda</taxon>
        <taxon>Insecta</taxon>
        <taxon>Pterygota</taxon>
        <taxon>Neoptera</taxon>
        <taxon>Endopterygota</taxon>
        <taxon>Hymenoptera</taxon>
        <taxon>Apocrita</taxon>
        <taxon>Aculeata</taxon>
        <taxon>Formicoidea</taxon>
        <taxon>Formicidae</taxon>
        <taxon>Myrmicinae</taxon>
        <taxon>Cyphomyrmex</taxon>
    </lineage>
</organism>